<organism evidence="3 4">
    <name type="scientific">Colletotrichum gloeosporioides</name>
    <name type="common">Anthracnose fungus</name>
    <name type="synonym">Glomerella cingulata</name>
    <dbReference type="NCBI Taxonomy" id="474922"/>
    <lineage>
        <taxon>Eukaryota</taxon>
        <taxon>Fungi</taxon>
        <taxon>Dikarya</taxon>
        <taxon>Ascomycota</taxon>
        <taxon>Pezizomycotina</taxon>
        <taxon>Sordariomycetes</taxon>
        <taxon>Hypocreomycetidae</taxon>
        <taxon>Glomerellales</taxon>
        <taxon>Glomerellaceae</taxon>
        <taxon>Colletotrichum</taxon>
        <taxon>Colletotrichum gloeosporioides species complex</taxon>
    </lineage>
</organism>
<dbReference type="Gene3D" id="3.40.50.720">
    <property type="entry name" value="NAD(P)-binding Rossmann-like Domain"/>
    <property type="match status" value="1"/>
</dbReference>
<comment type="similarity">
    <text evidence="1">Belongs to the short-chain dehydrogenases/reductases (SDR) family.</text>
</comment>
<evidence type="ECO:0000256" key="1">
    <source>
        <dbReference type="ARBA" id="ARBA00006484"/>
    </source>
</evidence>
<proteinExistence type="inferred from homology"/>
<dbReference type="Proteomes" id="UP000613401">
    <property type="component" value="Unassembled WGS sequence"/>
</dbReference>
<dbReference type="AlphaFoldDB" id="A0A8H4CSI2"/>
<evidence type="ECO:0008006" key="5">
    <source>
        <dbReference type="Google" id="ProtNLM"/>
    </source>
</evidence>
<reference evidence="3" key="1">
    <citation type="journal article" date="2020" name="Phytopathology">
        <title>Genome sequence and comparative analysis of Colletotrichum gloeosporioides isolated from Liriodendron leaves.</title>
        <authorList>
            <person name="Fu F.F."/>
            <person name="Hao Z."/>
            <person name="Wang P."/>
            <person name="Lu Y."/>
            <person name="Xue L.J."/>
            <person name="Wei G."/>
            <person name="Tian Y."/>
            <person name="Baishi H."/>
            <person name="Xu H."/>
            <person name="Shi J."/>
            <person name="Cheng T."/>
            <person name="Wang G."/>
            <person name="Yi Y."/>
            <person name="Chen J."/>
        </authorList>
    </citation>
    <scope>NUCLEOTIDE SEQUENCE</scope>
    <source>
        <strain evidence="3">Lc1</strain>
    </source>
</reference>
<reference evidence="3" key="2">
    <citation type="submission" date="2020-03" db="EMBL/GenBank/DDBJ databases">
        <authorList>
            <person name="Fu F.-F."/>
            <person name="Chen J."/>
        </authorList>
    </citation>
    <scope>NUCLEOTIDE SEQUENCE</scope>
    <source>
        <strain evidence="3">Lc1</strain>
    </source>
</reference>
<evidence type="ECO:0000256" key="2">
    <source>
        <dbReference type="ARBA" id="ARBA00023002"/>
    </source>
</evidence>
<dbReference type="RefSeq" id="XP_045268448.1">
    <property type="nucleotide sequence ID" value="XM_045411390.1"/>
</dbReference>
<dbReference type="GO" id="GO:0016491">
    <property type="term" value="F:oxidoreductase activity"/>
    <property type="evidence" value="ECO:0007669"/>
    <property type="project" value="UniProtKB-KW"/>
</dbReference>
<dbReference type="InterPro" id="IPR036291">
    <property type="entry name" value="NAD(P)-bd_dom_sf"/>
</dbReference>
<protein>
    <recommendedName>
        <fullName evidence="5">Short-chain dehydrogenase/reductase SDR</fullName>
    </recommendedName>
</protein>
<dbReference type="GeneID" id="69018611"/>
<dbReference type="InterPro" id="IPR002347">
    <property type="entry name" value="SDR_fam"/>
</dbReference>
<name>A0A8H4CSI2_COLGL</name>
<keyword evidence="2" id="KW-0560">Oxidoreductase</keyword>
<accession>A0A8H4CSI2</accession>
<sequence length="233" mass="24232">MSPPVLLILGAGSRVGAAIAKHFSSAGYAVALVSRSAPSPPAVDPSTSFLRVRADLSVPAQVSAAFAAVRAHFGGAAPRVVVYNAATVSQPPDAENLLSLDVGAVEGDLRVNALGAYVAAQEAVKGWTEGEEGRGRFIMTGNHLNTGPLPVPFLLTLGMGKSAAWYWVGAADGFFKAKGWRFFYADERKEDGSGAGGDLGADSHGKFYLELAEGDVAALPSDVTFVDGEYKKF</sequence>
<comment type="caution">
    <text evidence="3">The sequence shown here is derived from an EMBL/GenBank/DDBJ whole genome shotgun (WGS) entry which is preliminary data.</text>
</comment>
<dbReference type="Pfam" id="PF00106">
    <property type="entry name" value="adh_short"/>
    <property type="match status" value="1"/>
</dbReference>
<dbReference type="EMBL" id="WVTB01000017">
    <property type="protein sequence ID" value="KAF3809289.1"/>
    <property type="molecule type" value="Genomic_DNA"/>
</dbReference>
<dbReference type="SUPFAM" id="SSF51735">
    <property type="entry name" value="NAD(P)-binding Rossmann-fold domains"/>
    <property type="match status" value="1"/>
</dbReference>
<gene>
    <name evidence="3" type="ORF">GCG54_00011485</name>
</gene>
<dbReference type="PANTHER" id="PTHR43669">
    <property type="entry name" value="5-KETO-D-GLUCONATE 5-REDUCTASE"/>
    <property type="match status" value="1"/>
</dbReference>
<evidence type="ECO:0000313" key="3">
    <source>
        <dbReference type="EMBL" id="KAF3809289.1"/>
    </source>
</evidence>
<dbReference type="PANTHER" id="PTHR43669:SF4">
    <property type="entry name" value="SHORT-CHAIN DEHYDROGENASE"/>
    <property type="match status" value="1"/>
</dbReference>
<evidence type="ECO:0000313" key="4">
    <source>
        <dbReference type="Proteomes" id="UP000613401"/>
    </source>
</evidence>
<keyword evidence="4" id="KW-1185">Reference proteome</keyword>